<evidence type="ECO:0000313" key="3">
    <source>
        <dbReference type="Proteomes" id="UP000716291"/>
    </source>
</evidence>
<gene>
    <name evidence="2" type="ORF">G6F64_007395</name>
</gene>
<feature type="compositionally biased region" description="Acidic residues" evidence="1">
    <location>
        <begin position="73"/>
        <end position="84"/>
    </location>
</feature>
<evidence type="ECO:0000313" key="2">
    <source>
        <dbReference type="EMBL" id="KAG1306697.1"/>
    </source>
</evidence>
<feature type="region of interest" description="Disordered" evidence="1">
    <location>
        <begin position="234"/>
        <end position="273"/>
    </location>
</feature>
<keyword evidence="3" id="KW-1185">Reference proteome</keyword>
<sequence>MQPNRSERRAIIKAEAKQLKKEGKKLAKNGTNSSRFNSKKSSRRKDDSHITDLFAASKSTDTFTIEYIHLSPDYDDSQEDDSDLEEKVANEQDTTITATENINVVILDSASIVCEEQSYIKNQLDIPDPSPGPLECMTNDETQGLTNKDDCRSIQSEKTDSNTCQIARPLVLTADTEDVESKQINNESAIGTNNSEEKNQCTFLSLSEEGTQKQIETPKEQIVERVQESEKRRFTPSVSSTVSVAEEKEIKSPSIYPTSSPYPSGETLKPPSKSKRNVFYRVFKRKSEKVTDKIASVKVVEEKKKTKKTWKIWKKLQLA</sequence>
<organism evidence="2 3">
    <name type="scientific">Rhizopus oryzae</name>
    <name type="common">Mucormycosis agent</name>
    <name type="synonym">Rhizopus arrhizus var. delemar</name>
    <dbReference type="NCBI Taxonomy" id="64495"/>
    <lineage>
        <taxon>Eukaryota</taxon>
        <taxon>Fungi</taxon>
        <taxon>Fungi incertae sedis</taxon>
        <taxon>Mucoromycota</taxon>
        <taxon>Mucoromycotina</taxon>
        <taxon>Mucoromycetes</taxon>
        <taxon>Mucorales</taxon>
        <taxon>Mucorineae</taxon>
        <taxon>Rhizopodaceae</taxon>
        <taxon>Rhizopus</taxon>
    </lineage>
</organism>
<accession>A0A9P6X6Y3</accession>
<reference evidence="2" key="1">
    <citation type="journal article" date="2020" name="Microb. Genom.">
        <title>Genetic diversity of clinical and environmental Mucorales isolates obtained from an investigation of mucormycosis cases among solid organ transplant recipients.</title>
        <authorList>
            <person name="Nguyen M.H."/>
            <person name="Kaul D."/>
            <person name="Muto C."/>
            <person name="Cheng S.J."/>
            <person name="Richter R.A."/>
            <person name="Bruno V.M."/>
            <person name="Liu G."/>
            <person name="Beyhan S."/>
            <person name="Sundermann A.J."/>
            <person name="Mounaud S."/>
            <person name="Pasculle A.W."/>
            <person name="Nierman W.C."/>
            <person name="Driscoll E."/>
            <person name="Cumbie R."/>
            <person name="Clancy C.J."/>
            <person name="Dupont C.L."/>
        </authorList>
    </citation>
    <scope>NUCLEOTIDE SEQUENCE</scope>
    <source>
        <strain evidence="2">GL11</strain>
    </source>
</reference>
<dbReference type="EMBL" id="JAANQT010001083">
    <property type="protein sequence ID" value="KAG1306697.1"/>
    <property type="molecule type" value="Genomic_DNA"/>
</dbReference>
<proteinExistence type="predicted"/>
<protein>
    <submittedName>
        <fullName evidence="2">Uncharacterized protein</fullName>
    </submittedName>
</protein>
<evidence type="ECO:0000256" key="1">
    <source>
        <dbReference type="SAM" id="MobiDB-lite"/>
    </source>
</evidence>
<dbReference type="AlphaFoldDB" id="A0A9P6X6Y3"/>
<dbReference type="Proteomes" id="UP000716291">
    <property type="component" value="Unassembled WGS sequence"/>
</dbReference>
<feature type="compositionally biased region" description="Low complexity" evidence="1">
    <location>
        <begin position="252"/>
        <end position="264"/>
    </location>
</feature>
<feature type="region of interest" description="Disordered" evidence="1">
    <location>
        <begin position="19"/>
        <end position="51"/>
    </location>
</feature>
<feature type="region of interest" description="Disordered" evidence="1">
    <location>
        <begin position="72"/>
        <end position="92"/>
    </location>
</feature>
<comment type="caution">
    <text evidence="2">The sequence shown here is derived from an EMBL/GenBank/DDBJ whole genome shotgun (WGS) entry which is preliminary data.</text>
</comment>
<dbReference type="OrthoDB" id="2272133at2759"/>
<name>A0A9P6X6Y3_RHIOR</name>